<dbReference type="InterPro" id="IPR023753">
    <property type="entry name" value="FAD/NAD-binding_dom"/>
</dbReference>
<dbReference type="OrthoDB" id="9781621at2"/>
<evidence type="ECO:0000256" key="5">
    <source>
        <dbReference type="ARBA" id="ARBA00023002"/>
    </source>
</evidence>
<comment type="similarity">
    <text evidence="2">Belongs to the NADH dehydrogenase family.</text>
</comment>
<dbReference type="GO" id="GO:0019646">
    <property type="term" value="P:aerobic electron transport chain"/>
    <property type="evidence" value="ECO:0007669"/>
    <property type="project" value="TreeGrafter"/>
</dbReference>
<evidence type="ECO:0000259" key="6">
    <source>
        <dbReference type="Pfam" id="PF07992"/>
    </source>
</evidence>
<proteinExistence type="inferred from homology"/>
<keyword evidence="3" id="KW-0285">Flavoprotein</keyword>
<gene>
    <name evidence="7" type="ORF">RV00_GL001326</name>
</gene>
<comment type="cofactor">
    <cofactor evidence="1">
        <name>FAD</name>
        <dbReference type="ChEBI" id="CHEBI:57692"/>
    </cofactor>
</comment>
<dbReference type="GO" id="GO:0003955">
    <property type="term" value="F:NAD(P)H dehydrogenase (quinone) activity"/>
    <property type="evidence" value="ECO:0007669"/>
    <property type="project" value="TreeGrafter"/>
</dbReference>
<dbReference type="PANTHER" id="PTHR42913">
    <property type="entry name" value="APOPTOSIS-INDUCING FACTOR 1"/>
    <property type="match status" value="1"/>
</dbReference>
<evidence type="ECO:0000256" key="4">
    <source>
        <dbReference type="ARBA" id="ARBA00022827"/>
    </source>
</evidence>
<accession>A0A1L8SXW7</accession>
<dbReference type="PANTHER" id="PTHR42913:SF3">
    <property type="entry name" value="64 KDA MITOCHONDRIAL NADH DEHYDROGENASE (EUROFUNG)"/>
    <property type="match status" value="1"/>
</dbReference>
<evidence type="ECO:0000256" key="1">
    <source>
        <dbReference type="ARBA" id="ARBA00001974"/>
    </source>
</evidence>
<dbReference type="AlphaFoldDB" id="A0A1L8SXW7"/>
<keyword evidence="4" id="KW-0274">FAD</keyword>
<sequence>MKEIVILGAGYAGLRALHVLQKSGADIHITLIDRNSYHYESTSLHEVAAGTQKDEKICYDIKDVVDTKKTTFIQGNVEKIDSDKKEVYVDQQTLPYDYLIVALGFQSESFGIPGVKENSLEMVDVKTADQVHKHIIEQMKQYKETKNEEYLRIVVCGAGFTGIELVGALVEGSKAFADIAGVKPEDIQIYCVEAVDKILPMFSDKLGQYCLKYLDKWDVKLLTGKPIKKVEPGAVVYQNSKDNENDLVALNAKTIIWTTGVSGSHVIGDSGFEERRGRVMVKPNLTDPKHDDVYLLGDVSAVMDPSSNRPYPTTAQIALKMGSYAGKDILNQMKGKPSEPFSFKSLGSVASIGNTHAFGVVGKTEVTAYPASFIKKAIMDRSLFETGGIKEVMSKGRFDLYH</sequence>
<dbReference type="PRINTS" id="PR00368">
    <property type="entry name" value="FADPNR"/>
</dbReference>
<dbReference type="SUPFAM" id="SSF51905">
    <property type="entry name" value="FAD/NAD(P)-binding domain"/>
    <property type="match status" value="2"/>
</dbReference>
<evidence type="ECO:0000313" key="8">
    <source>
        <dbReference type="Proteomes" id="UP000183700"/>
    </source>
</evidence>
<evidence type="ECO:0000256" key="2">
    <source>
        <dbReference type="ARBA" id="ARBA00005272"/>
    </source>
</evidence>
<evidence type="ECO:0000313" key="7">
    <source>
        <dbReference type="EMBL" id="OJG36881.1"/>
    </source>
</evidence>
<name>A0A1L8SXW7_9ENTE</name>
<dbReference type="RefSeq" id="WP_071861298.1">
    <property type="nucleotide sequence ID" value="NZ_CAURXW010000032.1"/>
</dbReference>
<organism evidence="7 8">
    <name type="scientific">Enterococcus devriesei</name>
    <dbReference type="NCBI Taxonomy" id="319970"/>
    <lineage>
        <taxon>Bacteria</taxon>
        <taxon>Bacillati</taxon>
        <taxon>Bacillota</taxon>
        <taxon>Bacilli</taxon>
        <taxon>Lactobacillales</taxon>
        <taxon>Enterococcaceae</taxon>
        <taxon>Enterococcus</taxon>
    </lineage>
</organism>
<keyword evidence="5" id="KW-0560">Oxidoreductase</keyword>
<protein>
    <submittedName>
        <fullName evidence="7">Pyridine nucleotide-disulfide family oxidoreductase</fullName>
    </submittedName>
</protein>
<dbReference type="Proteomes" id="UP000183700">
    <property type="component" value="Unassembled WGS sequence"/>
</dbReference>
<feature type="domain" description="FAD/NAD(P)-binding" evidence="6">
    <location>
        <begin position="3"/>
        <end position="322"/>
    </location>
</feature>
<dbReference type="Gene3D" id="3.50.50.100">
    <property type="match status" value="1"/>
</dbReference>
<dbReference type="EMBL" id="JXKM01000002">
    <property type="protein sequence ID" value="OJG36881.1"/>
    <property type="molecule type" value="Genomic_DNA"/>
</dbReference>
<dbReference type="STRING" id="319970.RV00_GL001326"/>
<evidence type="ECO:0000256" key="3">
    <source>
        <dbReference type="ARBA" id="ARBA00022630"/>
    </source>
</evidence>
<comment type="caution">
    <text evidence="7">The sequence shown here is derived from an EMBL/GenBank/DDBJ whole genome shotgun (WGS) entry which is preliminary data.</text>
</comment>
<dbReference type="Pfam" id="PF07992">
    <property type="entry name" value="Pyr_redox_2"/>
    <property type="match status" value="1"/>
</dbReference>
<dbReference type="InterPro" id="IPR036188">
    <property type="entry name" value="FAD/NAD-bd_sf"/>
</dbReference>
<dbReference type="PRINTS" id="PR00411">
    <property type="entry name" value="PNDRDTASEI"/>
</dbReference>
<keyword evidence="8" id="KW-1185">Reference proteome</keyword>
<reference evidence="7 8" key="1">
    <citation type="submission" date="2014-12" db="EMBL/GenBank/DDBJ databases">
        <title>Draft genome sequences of 29 type strains of Enterococci.</title>
        <authorList>
            <person name="Zhong Z."/>
            <person name="Sun Z."/>
            <person name="Liu W."/>
            <person name="Zhang W."/>
            <person name="Zhang H."/>
        </authorList>
    </citation>
    <scope>NUCLEOTIDE SEQUENCE [LARGE SCALE GENOMIC DNA]</scope>
    <source>
        <strain evidence="7 8">DSM 22802</strain>
    </source>
</reference>
<dbReference type="InterPro" id="IPR051169">
    <property type="entry name" value="NADH-Q_oxidoreductase"/>
</dbReference>